<dbReference type="Proteomes" id="UP000292957">
    <property type="component" value="Unassembled WGS sequence"/>
</dbReference>
<dbReference type="AlphaFoldDB" id="A0A4Q9MDH6"/>
<gene>
    <name evidence="1" type="ORF">BD311DRAFT_764944</name>
</gene>
<sequence length="65" mass="7231">MKSGFKTVRLGHAVGLHQRTNQLNKRDGKSYGPSTQNLMCRTLAKMERVWQLRACAKASLGCHGC</sequence>
<dbReference type="EMBL" id="ML143464">
    <property type="protein sequence ID" value="TBU25269.1"/>
    <property type="molecule type" value="Genomic_DNA"/>
</dbReference>
<evidence type="ECO:0000313" key="1">
    <source>
        <dbReference type="EMBL" id="TBU25269.1"/>
    </source>
</evidence>
<protein>
    <submittedName>
        <fullName evidence="1">Uncharacterized protein</fullName>
    </submittedName>
</protein>
<accession>A0A4Q9MDH6</accession>
<reference evidence="1" key="1">
    <citation type="submission" date="2019-01" db="EMBL/GenBank/DDBJ databases">
        <title>Draft genome sequences of three monokaryotic isolates of the white-rot basidiomycete fungus Dichomitus squalens.</title>
        <authorList>
            <consortium name="DOE Joint Genome Institute"/>
            <person name="Lopez S.C."/>
            <person name="Andreopoulos B."/>
            <person name="Pangilinan J."/>
            <person name="Lipzen A."/>
            <person name="Riley R."/>
            <person name="Ahrendt S."/>
            <person name="Ng V."/>
            <person name="Barry K."/>
            <person name="Daum C."/>
            <person name="Grigoriev I.V."/>
            <person name="Hilden K.S."/>
            <person name="Makela M.R."/>
            <person name="de Vries R.P."/>
        </authorList>
    </citation>
    <scope>NUCLEOTIDE SEQUENCE [LARGE SCALE GENOMIC DNA]</scope>
    <source>
        <strain evidence="1">OM18370.1</strain>
    </source>
</reference>
<name>A0A4Q9MDH6_9APHY</name>
<organism evidence="1">
    <name type="scientific">Dichomitus squalens</name>
    <dbReference type="NCBI Taxonomy" id="114155"/>
    <lineage>
        <taxon>Eukaryota</taxon>
        <taxon>Fungi</taxon>
        <taxon>Dikarya</taxon>
        <taxon>Basidiomycota</taxon>
        <taxon>Agaricomycotina</taxon>
        <taxon>Agaricomycetes</taxon>
        <taxon>Polyporales</taxon>
        <taxon>Polyporaceae</taxon>
        <taxon>Dichomitus</taxon>
    </lineage>
</organism>
<proteinExistence type="predicted"/>